<protein>
    <submittedName>
        <fullName evidence="1">Uncharacterized protein</fullName>
    </submittedName>
</protein>
<sequence length="62" mass="7297">MSSQYACYRNGKLSLQKQEEIEEYITIIKKNKKKARDIIIVKQYGYLFLDGLDDLERCGSTF</sequence>
<organism evidence="1">
    <name type="scientific">viral metagenome</name>
    <dbReference type="NCBI Taxonomy" id="1070528"/>
    <lineage>
        <taxon>unclassified sequences</taxon>
        <taxon>metagenomes</taxon>
        <taxon>organismal metagenomes</taxon>
    </lineage>
</organism>
<proteinExistence type="predicted"/>
<accession>A0A6C0IZL0</accession>
<dbReference type="EMBL" id="MN740286">
    <property type="protein sequence ID" value="QHT98010.1"/>
    <property type="molecule type" value="Genomic_DNA"/>
</dbReference>
<reference evidence="1" key="1">
    <citation type="journal article" date="2020" name="Nature">
        <title>Giant virus diversity and host interactions through global metagenomics.</title>
        <authorList>
            <person name="Schulz F."/>
            <person name="Roux S."/>
            <person name="Paez-Espino D."/>
            <person name="Jungbluth S."/>
            <person name="Walsh D.A."/>
            <person name="Denef V.J."/>
            <person name="McMahon K.D."/>
            <person name="Konstantinidis K.T."/>
            <person name="Eloe-Fadrosh E.A."/>
            <person name="Kyrpides N.C."/>
            <person name="Woyke T."/>
        </authorList>
    </citation>
    <scope>NUCLEOTIDE SEQUENCE</scope>
    <source>
        <strain evidence="1">GVMAG-M-3300025626-8</strain>
    </source>
</reference>
<dbReference type="AlphaFoldDB" id="A0A6C0IZL0"/>
<evidence type="ECO:0000313" key="1">
    <source>
        <dbReference type="EMBL" id="QHT98010.1"/>
    </source>
</evidence>
<name>A0A6C0IZL0_9ZZZZ</name>